<sequence length="123" mass="13941">MIEKPLQKNKRSLGKKPIELSSEEQEDESFISDGSIGELDQFLDEDTDEMCFAANQPSTSYLKPQDDDSSKPKKKLLLLPAMIEKGTLRRSQVHQNSKGPAKCDNILQPTIYRKQQAEYILLA</sequence>
<protein>
    <submittedName>
        <fullName evidence="2">Uncharacterized protein</fullName>
    </submittedName>
</protein>
<gene>
    <name evidence="2" type="ORF">PR048_032957</name>
</gene>
<reference evidence="2 3" key="1">
    <citation type="submission" date="2023-02" db="EMBL/GenBank/DDBJ databases">
        <title>LHISI_Scaffold_Assembly.</title>
        <authorList>
            <person name="Stuart O.P."/>
            <person name="Cleave R."/>
            <person name="Magrath M.J.L."/>
            <person name="Mikheyev A.S."/>
        </authorList>
    </citation>
    <scope>NUCLEOTIDE SEQUENCE [LARGE SCALE GENOMIC DNA]</scope>
    <source>
        <strain evidence="2">Daus_M_001</strain>
        <tissue evidence="2">Leg muscle</tissue>
    </source>
</reference>
<organism evidence="2 3">
    <name type="scientific">Dryococelus australis</name>
    <dbReference type="NCBI Taxonomy" id="614101"/>
    <lineage>
        <taxon>Eukaryota</taxon>
        <taxon>Metazoa</taxon>
        <taxon>Ecdysozoa</taxon>
        <taxon>Arthropoda</taxon>
        <taxon>Hexapoda</taxon>
        <taxon>Insecta</taxon>
        <taxon>Pterygota</taxon>
        <taxon>Neoptera</taxon>
        <taxon>Polyneoptera</taxon>
        <taxon>Phasmatodea</taxon>
        <taxon>Verophasmatodea</taxon>
        <taxon>Anareolatae</taxon>
        <taxon>Phasmatidae</taxon>
        <taxon>Eurycanthinae</taxon>
        <taxon>Dryococelus</taxon>
    </lineage>
</organism>
<name>A0ABQ9G3Q3_9NEOP</name>
<keyword evidence="3" id="KW-1185">Reference proteome</keyword>
<evidence type="ECO:0000313" key="3">
    <source>
        <dbReference type="Proteomes" id="UP001159363"/>
    </source>
</evidence>
<feature type="region of interest" description="Disordered" evidence="1">
    <location>
        <begin position="1"/>
        <end position="33"/>
    </location>
</feature>
<accession>A0ABQ9G3Q3</accession>
<proteinExistence type="predicted"/>
<feature type="compositionally biased region" description="Acidic residues" evidence="1">
    <location>
        <begin position="21"/>
        <end position="30"/>
    </location>
</feature>
<evidence type="ECO:0000256" key="1">
    <source>
        <dbReference type="SAM" id="MobiDB-lite"/>
    </source>
</evidence>
<evidence type="ECO:0000313" key="2">
    <source>
        <dbReference type="EMBL" id="KAJ8867095.1"/>
    </source>
</evidence>
<dbReference type="Proteomes" id="UP001159363">
    <property type="component" value="Chromosome 15"/>
</dbReference>
<comment type="caution">
    <text evidence="2">The sequence shown here is derived from an EMBL/GenBank/DDBJ whole genome shotgun (WGS) entry which is preliminary data.</text>
</comment>
<dbReference type="EMBL" id="JARBHB010000016">
    <property type="protein sequence ID" value="KAJ8867095.1"/>
    <property type="molecule type" value="Genomic_DNA"/>
</dbReference>